<evidence type="ECO:0000313" key="2">
    <source>
        <dbReference type="Proteomes" id="UP000277204"/>
    </source>
</evidence>
<dbReference type="Gene3D" id="3.40.50.2300">
    <property type="match status" value="1"/>
</dbReference>
<evidence type="ECO:0000313" key="1">
    <source>
        <dbReference type="EMBL" id="VDO47643.1"/>
    </source>
</evidence>
<protein>
    <submittedName>
        <fullName evidence="1">Uncharacterized protein</fullName>
    </submittedName>
</protein>
<name>A0A183L993_9TREM</name>
<proteinExistence type="predicted"/>
<dbReference type="Proteomes" id="UP000277204">
    <property type="component" value="Unassembled WGS sequence"/>
</dbReference>
<organism evidence="1 2">
    <name type="scientific">Schistosoma margrebowiei</name>
    <dbReference type="NCBI Taxonomy" id="48269"/>
    <lineage>
        <taxon>Eukaryota</taxon>
        <taxon>Metazoa</taxon>
        <taxon>Spiralia</taxon>
        <taxon>Lophotrochozoa</taxon>
        <taxon>Platyhelminthes</taxon>
        <taxon>Trematoda</taxon>
        <taxon>Digenea</taxon>
        <taxon>Strigeidida</taxon>
        <taxon>Schistosomatoidea</taxon>
        <taxon>Schistosomatidae</taxon>
        <taxon>Schistosoma</taxon>
    </lineage>
</organism>
<accession>A0A183L993</accession>
<dbReference type="STRING" id="48269.A0A183L993"/>
<gene>
    <name evidence="1" type="ORF">SMRZ_LOCUS368</name>
</gene>
<keyword evidence="2" id="KW-1185">Reference proteome</keyword>
<sequence length="335" mass="38675">MINVVVCQKPLHIGIIYDNELGITGEALINRFNELHKKMEYYADFPIRNYSLASPPKLKLTIREFTFGLESDGYMYDNLNQHKGKTKVLKFKAENTNPITLDGETLEDRTTTTTIKKVQVFINGCLRKILNTDWPDTISNSLLCERTNQLPAEEEIGKRRCKWIGHRLHKSSNCITKQSLTWNPEGRRKRGRSKNTLRRGIESDMKRMNNNWNELERIVQNRVGWRMLVSCLRSFTRSNRLCNFVENDVHVIISLTTCTLAQLIEAQITPYGIPHIAIPRPACSREIINLLNVKMTTTTIWIQPTPEQTGRAIYEMSEIERASQALLLVDKPNCK</sequence>
<reference evidence="1 2" key="1">
    <citation type="submission" date="2018-11" db="EMBL/GenBank/DDBJ databases">
        <authorList>
            <consortium name="Pathogen Informatics"/>
        </authorList>
    </citation>
    <scope>NUCLEOTIDE SEQUENCE [LARGE SCALE GENOMIC DNA]</scope>
    <source>
        <strain evidence="1 2">Zambia</strain>
    </source>
</reference>
<dbReference type="AlphaFoldDB" id="A0A183L993"/>
<dbReference type="EMBL" id="UZAI01000068">
    <property type="protein sequence ID" value="VDO47643.1"/>
    <property type="molecule type" value="Genomic_DNA"/>
</dbReference>